<sequence>MQPRITAALKALIVVLLALLLATQGALIPGVALLAAERNPELAYLTGPGIVGGIVLVALIELVLVCVWRLLSLVRQDRIFSSGAFLYVDIIMVTMAASAVLIAAAVVVLLLGHAVNPSILLLGVVGVVIGIALALLVGVMRGLLRKALELEQDLSEVV</sequence>
<feature type="transmembrane region" description="Helical" evidence="1">
    <location>
        <begin position="118"/>
        <end position="139"/>
    </location>
</feature>
<dbReference type="STRING" id="582680.RS86_00901"/>
<organism evidence="2 3">
    <name type="scientific">Microbacterium azadirachtae</name>
    <dbReference type="NCBI Taxonomy" id="582680"/>
    <lineage>
        <taxon>Bacteria</taxon>
        <taxon>Bacillati</taxon>
        <taxon>Actinomycetota</taxon>
        <taxon>Actinomycetes</taxon>
        <taxon>Micrococcales</taxon>
        <taxon>Microbacteriaceae</taxon>
        <taxon>Microbacterium</taxon>
    </lineage>
</organism>
<evidence type="ECO:0000313" key="3">
    <source>
        <dbReference type="Proteomes" id="UP000033740"/>
    </source>
</evidence>
<dbReference type="AlphaFoldDB" id="A0A0F0LQ65"/>
<name>A0A0F0LQ65_9MICO</name>
<feature type="transmembrane region" description="Helical" evidence="1">
    <location>
        <begin position="84"/>
        <end position="112"/>
    </location>
</feature>
<feature type="transmembrane region" description="Helical" evidence="1">
    <location>
        <begin position="50"/>
        <end position="72"/>
    </location>
</feature>
<protein>
    <recommendedName>
        <fullName evidence="4">DUF2975 domain-containing protein</fullName>
    </recommendedName>
</protein>
<keyword evidence="1" id="KW-1133">Transmembrane helix</keyword>
<dbReference type="Pfam" id="PF11188">
    <property type="entry name" value="DUF2975"/>
    <property type="match status" value="1"/>
</dbReference>
<proteinExistence type="predicted"/>
<dbReference type="Proteomes" id="UP000033740">
    <property type="component" value="Unassembled WGS sequence"/>
</dbReference>
<keyword evidence="1" id="KW-0472">Membrane</keyword>
<evidence type="ECO:0000256" key="1">
    <source>
        <dbReference type="SAM" id="Phobius"/>
    </source>
</evidence>
<dbReference type="PATRIC" id="fig|582680.6.peg.926"/>
<comment type="caution">
    <text evidence="2">The sequence shown here is derived from an EMBL/GenBank/DDBJ whole genome shotgun (WGS) entry which is preliminary data.</text>
</comment>
<evidence type="ECO:0008006" key="4">
    <source>
        <dbReference type="Google" id="ProtNLM"/>
    </source>
</evidence>
<dbReference type="EMBL" id="JYIX01000028">
    <property type="protein sequence ID" value="KJL34415.1"/>
    <property type="molecule type" value="Genomic_DNA"/>
</dbReference>
<keyword evidence="3" id="KW-1185">Reference proteome</keyword>
<evidence type="ECO:0000313" key="2">
    <source>
        <dbReference type="EMBL" id="KJL34415.1"/>
    </source>
</evidence>
<reference evidence="2 3" key="1">
    <citation type="submission" date="2015-02" db="EMBL/GenBank/DDBJ databases">
        <title>Draft genome sequences of ten Microbacterium spp. with emphasis on heavy metal contaminated environments.</title>
        <authorList>
            <person name="Corretto E."/>
        </authorList>
    </citation>
    <scope>NUCLEOTIDE SEQUENCE [LARGE SCALE GENOMIC DNA]</scope>
    <source>
        <strain evidence="2 3">ARN176</strain>
    </source>
</reference>
<keyword evidence="1" id="KW-0812">Transmembrane</keyword>
<dbReference type="InterPro" id="IPR021354">
    <property type="entry name" value="DUF2975"/>
</dbReference>
<dbReference type="RefSeq" id="WP_045271031.1">
    <property type="nucleotide sequence ID" value="NZ_JYIX01000028.1"/>
</dbReference>
<gene>
    <name evidence="2" type="ORF">RS86_00901</name>
</gene>
<accession>A0A0F0LQ65</accession>